<name>A0A8J6P3U5_9BACT</name>
<dbReference type="AlphaFoldDB" id="A0A8J6P3U5"/>
<dbReference type="SUPFAM" id="SSF53756">
    <property type="entry name" value="UDP-Glycosyltransferase/glycogen phosphorylase"/>
    <property type="match status" value="1"/>
</dbReference>
<evidence type="ECO:0000313" key="2">
    <source>
        <dbReference type="Proteomes" id="UP000605201"/>
    </source>
</evidence>
<gene>
    <name evidence="1" type="ORF">H8D96_19675</name>
</gene>
<accession>A0A8J6P3U5</accession>
<proteinExistence type="predicted"/>
<sequence>MRVDRLIGGMSDRIIDNSTMLVVQVEPPQQEDGGDYYYRTYAPGLAMAREEGVYVINLTNVHRAKEDIMGKADVLILKNICDADILPLIKERKQQKRLTVYELADDVCAVPPWNPTHFFYKDQENLLLFKRLASYCDAMQFSVPELQRLYSYLTPCSAVFLNQITDVPSERNYENYKEIVIGWGGSHGHLEDMAQIAEPLIDWIISRDKVKLSLMCSDPIWSLFERLPEVRKQRFKTGSLSDYYAFLKQIDIGLAPLKNTGFNRSRSDVKFLEYAVFGVVPVAQTAVPYDSTVKYGETGFLFEDTAGMLNILDMLADDIAYIPKVARAAREYVIKERLQQAHSHERTAFYRTQLRMLKDDNVEKVDAGSIFEAFSSIDGAVRDGRYLRLLSTRFENLLYDGLVLSQVEGEKVLAWSAFSEASRSEPDNYLPYLFG</sequence>
<feature type="non-terminal residue" evidence="1">
    <location>
        <position position="435"/>
    </location>
</feature>
<protein>
    <submittedName>
        <fullName evidence="1">Uncharacterized protein</fullName>
    </submittedName>
</protein>
<dbReference type="Proteomes" id="UP000605201">
    <property type="component" value="Unassembled WGS sequence"/>
</dbReference>
<dbReference type="Gene3D" id="3.40.50.2000">
    <property type="entry name" value="Glycogen Phosphorylase B"/>
    <property type="match status" value="1"/>
</dbReference>
<evidence type="ECO:0000313" key="1">
    <source>
        <dbReference type="EMBL" id="MBC8434133.1"/>
    </source>
</evidence>
<reference evidence="1 2" key="1">
    <citation type="submission" date="2020-08" db="EMBL/GenBank/DDBJ databases">
        <title>Bridging the membrane lipid divide: bacteria of the FCB group superphylum have the potential to synthesize archaeal ether lipids.</title>
        <authorList>
            <person name="Villanueva L."/>
            <person name="Von Meijenfeldt F.A.B."/>
            <person name="Westbye A.B."/>
            <person name="Yadav S."/>
            <person name="Hopmans E.C."/>
            <person name="Dutilh B.E."/>
            <person name="Sinninghe Damste J.S."/>
        </authorList>
    </citation>
    <scope>NUCLEOTIDE SEQUENCE [LARGE SCALE GENOMIC DNA]</scope>
    <source>
        <strain evidence="1">NIOZ-UU17</strain>
    </source>
</reference>
<dbReference type="EMBL" id="JACNIG010000389">
    <property type="protein sequence ID" value="MBC8434133.1"/>
    <property type="molecule type" value="Genomic_DNA"/>
</dbReference>
<comment type="caution">
    <text evidence="1">The sequence shown here is derived from an EMBL/GenBank/DDBJ whole genome shotgun (WGS) entry which is preliminary data.</text>
</comment>
<organism evidence="1 2">
    <name type="scientific">Candidatus Desulfatibia vada</name>
    <dbReference type="NCBI Taxonomy" id="2841696"/>
    <lineage>
        <taxon>Bacteria</taxon>
        <taxon>Pseudomonadati</taxon>
        <taxon>Thermodesulfobacteriota</taxon>
        <taxon>Desulfobacteria</taxon>
        <taxon>Desulfobacterales</taxon>
        <taxon>Desulfobacterales incertae sedis</taxon>
        <taxon>Candidatus Desulfatibia</taxon>
    </lineage>
</organism>